<keyword evidence="5" id="KW-1185">Reference proteome</keyword>
<dbReference type="InterPro" id="IPR036420">
    <property type="entry name" value="BRCT_dom_sf"/>
</dbReference>
<sequence length="914" mass="104014">MRDNRRGLFDDMVFYIHITGDDYKGQGKLQEQIHEEILNRGGRITYKPSNESITHILVPPDKELKERNWDYCSLVKLYTKKFHKIKNQKNQVKNQTLNIEEIKTQSSISCQGQKIENQNNLLSKEFQLILNGFYENLEGSLKENLKEILQFDQKLIEKEQIDWDIPRLIETYSECLNEKNEIIQIMIKPVLRFHWILRCIEVNSILQGGNDEKAWGGQLLRGHVLNTPRSKIPRLSNFIQGPPIQDIPMSGQSRSQAHLDFARSMNSGNSHNSSYTAMISPKTGSQAQTTPRPVNTSYQPRPKFEMTSSTEYVYKRPTWAPDYNPQPKPPSRPLGPDYSTQKISSLNTSAPIKPSSGKSEVSIDDLFGDASPKPSSDTLTLRSNEIPIEKVQRVTSSPTLVIEKPVNSDSSNHMDLPPTPSSSQDSVLQDNTPDVKPSIPNNTHKPIDPRKSRKRVIMSPVDEGDTDQTPTKSHAGQNSGQSDIERSVHQQDRTVANAVMFSPEVVSKDAPCNPKANTPHREMTSHRNDFKRPKIERSPIQDKFIRTEALAVSDQAMLPPSTVPAGPDRVQSHIIQRVDTSNLFKIQGIPMTFWVYGDNFTVEFCIKSGGGIVFPNADIAQILIIPRMNSTTNAILTKDEDEILTQIEARGSWQKVLSSRWIEDCLKNSQFLGYDEYEITKIPVSANTVIPDLAIIAPWGLSYIDTQEIMIAKEPVIKNLAMEEQAESDDESVICIGESRKSSPQEIKPKITQAFARKKPSSPYMSKEVNNQQTERVQVIPSSSNKNAEKRKRTKSIDIEPSKKKQKDTRPAFISKSKIQGLRNSQSTTEEVDENIILLVRNMRKWIPQECSRTCFLNEFKHKYNHKDWVSFFKRHRSRILIKFKEMGYIYPGDDDFDEIDHDHEASDGSVYEP</sequence>
<dbReference type="EMBL" id="KI894012">
    <property type="protein sequence ID" value="OCF49394.1"/>
    <property type="molecule type" value="Genomic_DNA"/>
</dbReference>
<dbReference type="OrthoDB" id="2566654at2759"/>
<dbReference type="PROSITE" id="PS50172">
    <property type="entry name" value="BRCT"/>
    <property type="match status" value="1"/>
</dbReference>
<dbReference type="InterPro" id="IPR001357">
    <property type="entry name" value="BRCT_dom"/>
</dbReference>
<feature type="region of interest" description="Disordered" evidence="1">
    <location>
        <begin position="755"/>
        <end position="821"/>
    </location>
</feature>
<evidence type="ECO:0000313" key="3">
    <source>
        <dbReference type="EMBL" id="OCF49394.1"/>
    </source>
</evidence>
<feature type="compositionally biased region" description="Polar residues" evidence="1">
    <location>
        <begin position="264"/>
        <end position="299"/>
    </location>
</feature>
<reference evidence="4" key="2">
    <citation type="submission" date="2013-07" db="EMBL/GenBank/DDBJ databases">
        <authorList>
            <consortium name="The Broad Institute Genome Sequencing Platform"/>
            <person name="Cuomo C."/>
            <person name="Litvintseva A."/>
            <person name="Chen Y."/>
            <person name="Heitman J."/>
            <person name="Sun S."/>
            <person name="Springer D."/>
            <person name="Dromer F."/>
            <person name="Young S.K."/>
            <person name="Zeng Q."/>
            <person name="Gargeya S."/>
            <person name="Fitzgerald M."/>
            <person name="Abouelleil A."/>
            <person name="Alvarado L."/>
            <person name="Berlin A.M."/>
            <person name="Chapman S.B."/>
            <person name="Dewar J."/>
            <person name="Goldberg J."/>
            <person name="Griggs A."/>
            <person name="Gujja S."/>
            <person name="Hansen M."/>
            <person name="Howarth C."/>
            <person name="Imamovic A."/>
            <person name="Larimer J."/>
            <person name="McCowan C."/>
            <person name="Murphy C."/>
            <person name="Pearson M."/>
            <person name="Priest M."/>
            <person name="Roberts A."/>
            <person name="Saif S."/>
            <person name="Shea T."/>
            <person name="Sykes S."/>
            <person name="Wortman J."/>
            <person name="Nusbaum C."/>
            <person name="Birren B."/>
        </authorList>
    </citation>
    <scope>NUCLEOTIDE SEQUENCE</scope>
    <source>
        <strain evidence="4">CBS 10737</strain>
    </source>
</reference>
<reference evidence="4" key="4">
    <citation type="submission" date="2024-02" db="EMBL/GenBank/DDBJ databases">
        <title>Comparative genomics of Cryptococcus and Kwoniella reveals pathogenesis evolution and contrasting modes of karyotype evolution via chromosome fusion or intercentromeric recombination.</title>
        <authorList>
            <person name="Coelho M.A."/>
            <person name="David-Palma M."/>
            <person name="Shea T."/>
            <person name="Bowers K."/>
            <person name="McGinley-Smith S."/>
            <person name="Mohammad A.W."/>
            <person name="Gnirke A."/>
            <person name="Yurkov A.M."/>
            <person name="Nowrousian M."/>
            <person name="Sun S."/>
            <person name="Cuomo C.A."/>
            <person name="Heitman J."/>
        </authorList>
    </citation>
    <scope>NUCLEOTIDE SEQUENCE</scope>
    <source>
        <strain evidence="4">CBS 10737</strain>
    </source>
</reference>
<feature type="domain" description="BRCT" evidence="2">
    <location>
        <begin position="606"/>
        <end position="679"/>
    </location>
</feature>
<dbReference type="EMBL" id="CP144526">
    <property type="protein sequence ID" value="WWC72299.1"/>
    <property type="molecule type" value="Genomic_DNA"/>
</dbReference>
<dbReference type="GeneID" id="30173456"/>
<evidence type="ECO:0000313" key="4">
    <source>
        <dbReference type="EMBL" id="WWC72299.1"/>
    </source>
</evidence>
<dbReference type="KEGG" id="kpin:30173456"/>
<feature type="compositionally biased region" description="Polar residues" evidence="1">
    <location>
        <begin position="467"/>
        <end position="482"/>
    </location>
</feature>
<evidence type="ECO:0000313" key="5">
    <source>
        <dbReference type="Proteomes" id="UP000094020"/>
    </source>
</evidence>
<reference evidence="3" key="1">
    <citation type="submission" date="2013-07" db="EMBL/GenBank/DDBJ databases">
        <title>The Genome Sequence of Cryptococcus pinus CBS10737.</title>
        <authorList>
            <consortium name="The Broad Institute Genome Sequencing Platform"/>
            <person name="Cuomo C."/>
            <person name="Litvintseva A."/>
            <person name="Chen Y."/>
            <person name="Heitman J."/>
            <person name="Sun S."/>
            <person name="Springer D."/>
            <person name="Dromer F."/>
            <person name="Young S.K."/>
            <person name="Zeng Q."/>
            <person name="Gargeya S."/>
            <person name="Fitzgerald M."/>
            <person name="Abouelleil A."/>
            <person name="Alvarado L."/>
            <person name="Berlin A.M."/>
            <person name="Chapman S.B."/>
            <person name="Dewar J."/>
            <person name="Goldberg J."/>
            <person name="Griggs A."/>
            <person name="Gujja S."/>
            <person name="Hansen M."/>
            <person name="Howarth C."/>
            <person name="Imamovic A."/>
            <person name="Larimer J."/>
            <person name="McCowan C."/>
            <person name="Murphy C."/>
            <person name="Pearson M."/>
            <person name="Priest M."/>
            <person name="Roberts A."/>
            <person name="Saif S."/>
            <person name="Shea T."/>
            <person name="Sykes S."/>
            <person name="Wortman J."/>
            <person name="Nusbaum C."/>
            <person name="Birren B."/>
        </authorList>
    </citation>
    <scope>NUCLEOTIDE SEQUENCE [LARGE SCALE GENOMIC DNA]</scope>
    <source>
        <strain evidence="3">CBS 10737</strain>
    </source>
</reference>
<evidence type="ECO:0000259" key="2">
    <source>
        <dbReference type="PROSITE" id="PS50172"/>
    </source>
</evidence>
<evidence type="ECO:0000256" key="1">
    <source>
        <dbReference type="SAM" id="MobiDB-lite"/>
    </source>
</evidence>
<feature type="region of interest" description="Disordered" evidence="1">
    <location>
        <begin position="263"/>
        <end position="384"/>
    </location>
</feature>
<feature type="compositionally biased region" description="Pro residues" evidence="1">
    <location>
        <begin position="324"/>
        <end position="333"/>
    </location>
</feature>
<accession>A0A1B9I1J5</accession>
<organism evidence="3">
    <name type="scientific">Kwoniella pini CBS 10737</name>
    <dbReference type="NCBI Taxonomy" id="1296096"/>
    <lineage>
        <taxon>Eukaryota</taxon>
        <taxon>Fungi</taxon>
        <taxon>Dikarya</taxon>
        <taxon>Basidiomycota</taxon>
        <taxon>Agaricomycotina</taxon>
        <taxon>Tremellomycetes</taxon>
        <taxon>Tremellales</taxon>
        <taxon>Cryptococcaceae</taxon>
        <taxon>Kwoniella</taxon>
    </lineage>
</organism>
<dbReference type="Proteomes" id="UP000094020">
    <property type="component" value="Chromosome 8"/>
</dbReference>
<dbReference type="RefSeq" id="XP_019010613.1">
    <property type="nucleotide sequence ID" value="XM_019156811.1"/>
</dbReference>
<feature type="compositionally biased region" description="Polar residues" evidence="1">
    <location>
        <begin position="373"/>
        <end position="383"/>
    </location>
</feature>
<feature type="compositionally biased region" description="Polar residues" evidence="1">
    <location>
        <begin position="768"/>
        <end position="786"/>
    </location>
</feature>
<reference evidence="3" key="3">
    <citation type="submission" date="2016-07" db="EMBL/GenBank/DDBJ databases">
        <title>Evolution of pathogenesis and genome organization in the Tremellales.</title>
        <authorList>
            <person name="Cuomo C."/>
            <person name="Litvintseva A."/>
            <person name="Heitman J."/>
            <person name="Chen Y."/>
            <person name="Sun S."/>
            <person name="Springer D."/>
            <person name="Dromer F."/>
            <person name="Young S."/>
            <person name="Zeng Q."/>
            <person name="Chapman S."/>
            <person name="Gujja S."/>
            <person name="Saif S."/>
            <person name="Birren B."/>
        </authorList>
    </citation>
    <scope>NUCLEOTIDE SEQUENCE</scope>
    <source>
        <strain evidence="3">CBS 10737</strain>
    </source>
</reference>
<feature type="compositionally biased region" description="Polar residues" evidence="1">
    <location>
        <begin position="421"/>
        <end position="432"/>
    </location>
</feature>
<feature type="region of interest" description="Disordered" evidence="1">
    <location>
        <begin position="397"/>
        <end position="488"/>
    </location>
</feature>
<feature type="compositionally biased region" description="Basic and acidic residues" evidence="1">
    <location>
        <begin position="519"/>
        <end position="528"/>
    </location>
</feature>
<feature type="region of interest" description="Disordered" evidence="1">
    <location>
        <begin position="507"/>
        <end position="528"/>
    </location>
</feature>
<feature type="compositionally biased region" description="Polar residues" evidence="1">
    <location>
        <begin position="338"/>
        <end position="350"/>
    </location>
</feature>
<gene>
    <name evidence="3" type="ORF">I206_05087</name>
    <name evidence="4" type="ORF">I206_106261</name>
</gene>
<dbReference type="SUPFAM" id="SSF52113">
    <property type="entry name" value="BRCT domain"/>
    <property type="match status" value="2"/>
</dbReference>
<proteinExistence type="predicted"/>
<name>A0A1B9I1J5_9TREE</name>
<protein>
    <recommendedName>
        <fullName evidence="2">BRCT domain-containing protein</fullName>
    </recommendedName>
</protein>
<dbReference type="AlphaFoldDB" id="A0A1B9I1J5"/>